<evidence type="ECO:0000259" key="4">
    <source>
        <dbReference type="Pfam" id="PF03816"/>
    </source>
</evidence>
<accession>A0ABY6I635</accession>
<dbReference type="InterPro" id="IPR050922">
    <property type="entry name" value="LytR/CpsA/Psr_CW_biosynth"/>
</dbReference>
<dbReference type="InterPro" id="IPR004474">
    <property type="entry name" value="LytR_CpsA_psr"/>
</dbReference>
<feature type="region of interest" description="Disordered" evidence="2">
    <location>
        <begin position="1"/>
        <end position="298"/>
    </location>
</feature>
<feature type="compositionally biased region" description="Basic residues" evidence="2">
    <location>
        <begin position="109"/>
        <end position="118"/>
    </location>
</feature>
<feature type="compositionally biased region" description="Low complexity" evidence="2">
    <location>
        <begin position="24"/>
        <end position="35"/>
    </location>
</feature>
<proteinExistence type="inferred from homology"/>
<evidence type="ECO:0000313" key="5">
    <source>
        <dbReference type="EMBL" id="UYQ62459.1"/>
    </source>
</evidence>
<feature type="transmembrane region" description="Helical" evidence="3">
    <location>
        <begin position="307"/>
        <end position="327"/>
    </location>
</feature>
<organism evidence="5 6">
    <name type="scientific">Streptomyces peucetius</name>
    <dbReference type="NCBI Taxonomy" id="1950"/>
    <lineage>
        <taxon>Bacteria</taxon>
        <taxon>Bacillati</taxon>
        <taxon>Actinomycetota</taxon>
        <taxon>Actinomycetes</taxon>
        <taxon>Kitasatosporales</taxon>
        <taxon>Streptomycetaceae</taxon>
        <taxon>Streptomyces</taxon>
    </lineage>
</organism>
<evidence type="ECO:0000256" key="3">
    <source>
        <dbReference type="SAM" id="Phobius"/>
    </source>
</evidence>
<feature type="region of interest" description="Disordered" evidence="2">
    <location>
        <begin position="627"/>
        <end position="668"/>
    </location>
</feature>
<dbReference type="Gene3D" id="3.40.630.190">
    <property type="entry name" value="LCP protein"/>
    <property type="match status" value="1"/>
</dbReference>
<name>A0ABY6I635_STRPE</name>
<feature type="compositionally biased region" description="Low complexity" evidence="2">
    <location>
        <begin position="86"/>
        <end position="105"/>
    </location>
</feature>
<keyword evidence="3" id="KW-1133">Transmembrane helix</keyword>
<dbReference type="RefSeq" id="WP_264243933.1">
    <property type="nucleotide sequence ID" value="NZ_CP107567.1"/>
</dbReference>
<evidence type="ECO:0000256" key="1">
    <source>
        <dbReference type="ARBA" id="ARBA00006068"/>
    </source>
</evidence>
<feature type="compositionally biased region" description="Low complexity" evidence="2">
    <location>
        <begin position="45"/>
        <end position="56"/>
    </location>
</feature>
<dbReference type="PANTHER" id="PTHR33392">
    <property type="entry name" value="POLYISOPRENYL-TEICHOIC ACID--PEPTIDOGLYCAN TEICHOIC ACID TRANSFERASE TAGU"/>
    <property type="match status" value="1"/>
</dbReference>
<feature type="compositionally biased region" description="Gly residues" evidence="2">
    <location>
        <begin position="259"/>
        <end position="292"/>
    </location>
</feature>
<comment type="similarity">
    <text evidence="1">Belongs to the LytR/CpsA/Psr (LCP) family.</text>
</comment>
<keyword evidence="3" id="KW-0472">Membrane</keyword>
<feature type="compositionally biased region" description="Basic and acidic residues" evidence="2">
    <location>
        <begin position="176"/>
        <end position="186"/>
    </location>
</feature>
<reference evidence="5" key="1">
    <citation type="submission" date="2022-10" db="EMBL/GenBank/DDBJ databases">
        <title>Cytochrome P450 Catalyzes Benzene Ring Formation in the Biosynthesis of Trialkyl-Substituted Aromatic Polyketides.</title>
        <authorList>
            <person name="Zhao E."/>
            <person name="Ge H."/>
        </authorList>
    </citation>
    <scope>NUCLEOTIDE SEQUENCE</scope>
    <source>
        <strain evidence="5">NA0869</strain>
    </source>
</reference>
<dbReference type="PANTHER" id="PTHR33392:SF6">
    <property type="entry name" value="POLYISOPRENYL-TEICHOIC ACID--PEPTIDOGLYCAN TEICHOIC ACID TRANSFERASE TAGU"/>
    <property type="match status" value="1"/>
</dbReference>
<protein>
    <submittedName>
        <fullName evidence="5">LCP family protein</fullName>
    </submittedName>
</protein>
<sequence>MTDKAGTPSAGSAAADKNADLERPATTGPAGPAAADKSEDGTPHAVAQGPAGTAAADEVGDTADPVAQGPAGPAAADESEDGTPDAVAQGPAGAAPAPRTAGPAGTNRPRGKGRKARTGKPPPGKDDTSAGPGPERGVHAPSAEPDAHDADTDAATGAYGGSPAAEASGKGGPSAREARAVEHEGGESDGGTGSDGTGSGGGVAADRADATGPAGEGPSSGDGGTGGSAGAGAPTARVPGGGRGPDRPGSSGPGRREPGGGGPGAGSPGDTGGPRWGGPGRGGPGGTGGPGDGADRRPRRPRRWMRWAALGLSVVLLAAAGAGWWFYRKLDSNITTDINAAAELRAYEKERPVPVATDAQNILLLGSDTRAGEGNSKYGRDEGGGGSQRSDTTILLHIAADRKSATAMSIPRDLVVTIPSCGKGDGSRTKERVAQFNWAFQFGGAACTIRTVEKFTGIRIDHHMVIDFRGFKDMVDAVDGVEVCLKEPIDDKDARLKLPAGPQTLHGEQALGFVRARKTLGNGSDTARMERQQRFLGALVKKVQSNGVLLNPTRLYPVLDAATKSITTDPGLDSLRDLYDLTRSIRSIPTEKVQFLTVPRQPHSSNPNRDELVQPEAGQLFKSLREDAPVTVVPTDEEATGKPEAEGTTGPSPTPTFPGTNAAEGMCE</sequence>
<keyword evidence="3" id="KW-0812">Transmembrane</keyword>
<feature type="domain" description="Cell envelope-related transcriptional attenuator" evidence="4">
    <location>
        <begin position="389"/>
        <end position="544"/>
    </location>
</feature>
<dbReference type="Proteomes" id="UP001163878">
    <property type="component" value="Chromosome"/>
</dbReference>
<evidence type="ECO:0000313" key="6">
    <source>
        <dbReference type="Proteomes" id="UP001163878"/>
    </source>
</evidence>
<dbReference type="Pfam" id="PF03816">
    <property type="entry name" value="LytR_cpsA_psr"/>
    <property type="match status" value="1"/>
</dbReference>
<dbReference type="EMBL" id="CP107567">
    <property type="protein sequence ID" value="UYQ62459.1"/>
    <property type="molecule type" value="Genomic_DNA"/>
</dbReference>
<dbReference type="NCBIfam" id="TIGR00350">
    <property type="entry name" value="lytR_cpsA_psr"/>
    <property type="match status" value="1"/>
</dbReference>
<gene>
    <name evidence="5" type="ORF">OGH68_13845</name>
</gene>
<evidence type="ECO:0000256" key="2">
    <source>
        <dbReference type="SAM" id="MobiDB-lite"/>
    </source>
</evidence>
<feature type="compositionally biased region" description="Gly residues" evidence="2">
    <location>
        <begin position="214"/>
        <end position="230"/>
    </location>
</feature>
<feature type="compositionally biased region" description="Low complexity" evidence="2">
    <location>
        <begin position="63"/>
        <end position="76"/>
    </location>
</feature>
<keyword evidence="6" id="KW-1185">Reference proteome</keyword>
<feature type="compositionally biased region" description="Gly residues" evidence="2">
    <location>
        <begin position="188"/>
        <end position="203"/>
    </location>
</feature>